<organism evidence="2 3">
    <name type="scientific">Miscanthus lutarioriparius</name>
    <dbReference type="NCBI Taxonomy" id="422564"/>
    <lineage>
        <taxon>Eukaryota</taxon>
        <taxon>Viridiplantae</taxon>
        <taxon>Streptophyta</taxon>
        <taxon>Embryophyta</taxon>
        <taxon>Tracheophyta</taxon>
        <taxon>Spermatophyta</taxon>
        <taxon>Magnoliopsida</taxon>
        <taxon>Liliopsida</taxon>
        <taxon>Poales</taxon>
        <taxon>Poaceae</taxon>
        <taxon>PACMAD clade</taxon>
        <taxon>Panicoideae</taxon>
        <taxon>Andropogonodae</taxon>
        <taxon>Andropogoneae</taxon>
        <taxon>Saccharinae</taxon>
        <taxon>Miscanthus</taxon>
    </lineage>
</organism>
<dbReference type="Proteomes" id="UP000604825">
    <property type="component" value="Unassembled WGS sequence"/>
</dbReference>
<dbReference type="EMBL" id="CAJGYO010000012">
    <property type="protein sequence ID" value="CAD6261805.1"/>
    <property type="molecule type" value="Genomic_DNA"/>
</dbReference>
<comment type="caution">
    <text evidence="2">The sequence shown here is derived from an EMBL/GenBank/DDBJ whole genome shotgun (WGS) entry which is preliminary data.</text>
</comment>
<keyword evidence="3" id="KW-1185">Reference proteome</keyword>
<dbReference type="AlphaFoldDB" id="A0A811QXR2"/>
<sequence>MQDLSRAAATALCSGMSVSSPADAAAADLHRNQTADVSGCAESQTDQSPGNRLATCGGFGRTGQRKARQEKAMAR</sequence>
<feature type="compositionally biased region" description="Polar residues" evidence="1">
    <location>
        <begin position="34"/>
        <end position="50"/>
    </location>
</feature>
<evidence type="ECO:0000313" key="3">
    <source>
        <dbReference type="Proteomes" id="UP000604825"/>
    </source>
</evidence>
<accession>A0A811QXR2</accession>
<gene>
    <name evidence="2" type="ORF">NCGR_LOCUS45191</name>
</gene>
<feature type="region of interest" description="Disordered" evidence="1">
    <location>
        <begin position="20"/>
        <end position="75"/>
    </location>
</feature>
<evidence type="ECO:0000313" key="2">
    <source>
        <dbReference type="EMBL" id="CAD6261805.1"/>
    </source>
</evidence>
<protein>
    <submittedName>
        <fullName evidence="2">Uncharacterized protein</fullName>
    </submittedName>
</protein>
<reference evidence="2" key="1">
    <citation type="submission" date="2020-10" db="EMBL/GenBank/DDBJ databases">
        <authorList>
            <person name="Han B."/>
            <person name="Lu T."/>
            <person name="Zhao Q."/>
            <person name="Huang X."/>
            <person name="Zhao Y."/>
        </authorList>
    </citation>
    <scope>NUCLEOTIDE SEQUENCE</scope>
</reference>
<proteinExistence type="predicted"/>
<evidence type="ECO:0000256" key="1">
    <source>
        <dbReference type="SAM" id="MobiDB-lite"/>
    </source>
</evidence>
<name>A0A811QXR2_9POAL</name>